<keyword evidence="3" id="KW-1185">Reference proteome</keyword>
<reference evidence="2 3" key="1">
    <citation type="submission" date="2020-07" db="EMBL/GenBank/DDBJ databases">
        <title>Spirosoma foliorum sp. nov., isolated from the leaves on the Nejang mountain Korea, Republic of.</title>
        <authorList>
            <person name="Ho H."/>
            <person name="Lee Y.-J."/>
            <person name="Nurcahyanto D.-A."/>
            <person name="Kim S.-G."/>
        </authorList>
    </citation>
    <scope>NUCLEOTIDE SEQUENCE [LARGE SCALE GENOMIC DNA]</scope>
    <source>
        <strain evidence="2 3">PL0136</strain>
    </source>
</reference>
<dbReference type="Gene3D" id="3.60.21.10">
    <property type="match status" value="1"/>
</dbReference>
<organism evidence="2 3">
    <name type="scientific">Spirosoma foliorum</name>
    <dbReference type="NCBI Taxonomy" id="2710596"/>
    <lineage>
        <taxon>Bacteria</taxon>
        <taxon>Pseudomonadati</taxon>
        <taxon>Bacteroidota</taxon>
        <taxon>Cytophagia</taxon>
        <taxon>Cytophagales</taxon>
        <taxon>Cytophagaceae</taxon>
        <taxon>Spirosoma</taxon>
    </lineage>
</organism>
<protein>
    <submittedName>
        <fullName evidence="2">Metallophosphoesterase</fullName>
    </submittedName>
</protein>
<dbReference type="SUPFAM" id="SSF56300">
    <property type="entry name" value="Metallo-dependent phosphatases"/>
    <property type="match status" value="1"/>
</dbReference>
<dbReference type="GO" id="GO:0016787">
    <property type="term" value="F:hydrolase activity"/>
    <property type="evidence" value="ECO:0007669"/>
    <property type="project" value="InterPro"/>
</dbReference>
<evidence type="ECO:0000313" key="2">
    <source>
        <dbReference type="EMBL" id="QMW03731.1"/>
    </source>
</evidence>
<name>A0A7G5GXY9_9BACT</name>
<gene>
    <name evidence="2" type="ORF">H3H32_01885</name>
</gene>
<dbReference type="InterPro" id="IPR029052">
    <property type="entry name" value="Metallo-depent_PP-like"/>
</dbReference>
<dbReference type="PANTHER" id="PTHR43143:SF1">
    <property type="entry name" value="SERINE_THREONINE-PROTEIN PHOSPHATASE CPPED1"/>
    <property type="match status" value="1"/>
</dbReference>
<dbReference type="AlphaFoldDB" id="A0A7G5GXY9"/>
<dbReference type="EMBL" id="CP059732">
    <property type="protein sequence ID" value="QMW03731.1"/>
    <property type="molecule type" value="Genomic_DNA"/>
</dbReference>
<dbReference type="InterPro" id="IPR051918">
    <property type="entry name" value="STPP_CPPED1"/>
</dbReference>
<accession>A0A7G5GXY9</accession>
<feature type="domain" description="Calcineurin-like phosphoesterase" evidence="1">
    <location>
        <begin position="33"/>
        <end position="258"/>
    </location>
</feature>
<evidence type="ECO:0000313" key="3">
    <source>
        <dbReference type="Proteomes" id="UP000515369"/>
    </source>
</evidence>
<dbReference type="RefSeq" id="WP_182460988.1">
    <property type="nucleotide sequence ID" value="NZ_CP059732.1"/>
</dbReference>
<dbReference type="InterPro" id="IPR004843">
    <property type="entry name" value="Calcineurin-like_PHP"/>
</dbReference>
<proteinExistence type="predicted"/>
<dbReference type="KEGG" id="sfol:H3H32_01885"/>
<dbReference type="PANTHER" id="PTHR43143">
    <property type="entry name" value="METALLOPHOSPHOESTERASE, CALCINEURIN SUPERFAMILY"/>
    <property type="match status" value="1"/>
</dbReference>
<dbReference type="Proteomes" id="UP000515369">
    <property type="component" value="Chromosome"/>
</dbReference>
<dbReference type="Pfam" id="PF00149">
    <property type="entry name" value="Metallophos"/>
    <property type="match status" value="1"/>
</dbReference>
<sequence>MKRRTFLTTGLAASLLPDHQAIPQGNTQAKRAIRIAHITDIHIGPGNRSAQGFAKALQFINSLSDKPELILNGGDCILNALETDKADVKAQWQLWHSVLRQENNIPVMSAIGNHDVFGWFMPNDTLKNDPLYGKKWALDELGMSERYYSFDRQGWHFIVLDSIYQTPNPADPELGLAGRLDDQQMRWLANDLANTTRPTCILSHIPILSACYQFFRFETRAGNQIPASLLTHTDSLELKNLFKQHSQIKLCISGHLHMQEELTYLSIKYLCNGSIAGRRWIGPFQEFEPIVTIIDLYEDGRTQHYWYDYTKAPR</sequence>
<evidence type="ECO:0000259" key="1">
    <source>
        <dbReference type="Pfam" id="PF00149"/>
    </source>
</evidence>